<keyword evidence="1" id="KW-1133">Transmembrane helix</keyword>
<proteinExistence type="predicted"/>
<organism evidence="2 3">
    <name type="scientific">Lentinula lateritia</name>
    <dbReference type="NCBI Taxonomy" id="40482"/>
    <lineage>
        <taxon>Eukaryota</taxon>
        <taxon>Fungi</taxon>
        <taxon>Dikarya</taxon>
        <taxon>Basidiomycota</taxon>
        <taxon>Agaricomycotina</taxon>
        <taxon>Agaricomycetes</taxon>
        <taxon>Agaricomycetidae</taxon>
        <taxon>Agaricales</taxon>
        <taxon>Marasmiineae</taxon>
        <taxon>Omphalotaceae</taxon>
        <taxon>Lentinula</taxon>
    </lineage>
</organism>
<name>A0A9W9A6D3_9AGAR</name>
<comment type="caution">
    <text evidence="2">The sequence shown here is derived from an EMBL/GenBank/DDBJ whole genome shotgun (WGS) entry which is preliminary data.</text>
</comment>
<sequence length="155" mass="16981">MTMQDHVDLSILGSKIFGQLSGGAIPTCALFGFYICALAISVYICSKKGFYSRSQKVLCACMTLLSLCNVWHLGIQIETVLTMATALLSEHHSKEGKLLARMCTVPLNINLVVGDAIVVWRTCNLWTEHKSLKYLLSTLMLGNLGEALGSREDPD</sequence>
<reference evidence="2" key="2">
    <citation type="journal article" date="2023" name="Proc. Natl. Acad. Sci. U.S.A.">
        <title>A global phylogenomic analysis of the shiitake genus Lentinula.</title>
        <authorList>
            <person name="Sierra-Patev S."/>
            <person name="Min B."/>
            <person name="Naranjo-Ortiz M."/>
            <person name="Looney B."/>
            <person name="Konkel Z."/>
            <person name="Slot J.C."/>
            <person name="Sakamoto Y."/>
            <person name="Steenwyk J.L."/>
            <person name="Rokas A."/>
            <person name="Carro J."/>
            <person name="Camarero S."/>
            <person name="Ferreira P."/>
            <person name="Molpeceres G."/>
            <person name="Ruiz-Duenas F.J."/>
            <person name="Serrano A."/>
            <person name="Henrissat B."/>
            <person name="Drula E."/>
            <person name="Hughes K.W."/>
            <person name="Mata J.L."/>
            <person name="Ishikawa N.K."/>
            <person name="Vargas-Isla R."/>
            <person name="Ushijima S."/>
            <person name="Smith C.A."/>
            <person name="Donoghue J."/>
            <person name="Ahrendt S."/>
            <person name="Andreopoulos W."/>
            <person name="He G."/>
            <person name="LaButti K."/>
            <person name="Lipzen A."/>
            <person name="Ng V."/>
            <person name="Riley R."/>
            <person name="Sandor L."/>
            <person name="Barry K."/>
            <person name="Martinez A.T."/>
            <person name="Xiao Y."/>
            <person name="Gibbons J.G."/>
            <person name="Terashima K."/>
            <person name="Grigoriev I.V."/>
            <person name="Hibbett D."/>
        </authorList>
    </citation>
    <scope>NUCLEOTIDE SEQUENCE</scope>
    <source>
        <strain evidence="2">Sp2 HRB7682 ss15</strain>
    </source>
</reference>
<dbReference type="AlphaFoldDB" id="A0A9W9A6D3"/>
<evidence type="ECO:0000313" key="3">
    <source>
        <dbReference type="Proteomes" id="UP001150238"/>
    </source>
</evidence>
<evidence type="ECO:0000313" key="2">
    <source>
        <dbReference type="EMBL" id="KAJ4474641.1"/>
    </source>
</evidence>
<gene>
    <name evidence="2" type="ORF">C8J55DRAFT_490571</name>
</gene>
<protein>
    <submittedName>
        <fullName evidence="2">Uncharacterized protein</fullName>
    </submittedName>
</protein>
<accession>A0A9W9A6D3</accession>
<keyword evidence="1" id="KW-0472">Membrane</keyword>
<dbReference type="EMBL" id="JANVFS010000023">
    <property type="protein sequence ID" value="KAJ4474641.1"/>
    <property type="molecule type" value="Genomic_DNA"/>
</dbReference>
<feature type="transmembrane region" description="Helical" evidence="1">
    <location>
        <begin position="20"/>
        <end position="45"/>
    </location>
</feature>
<keyword evidence="1" id="KW-0812">Transmembrane</keyword>
<dbReference type="Proteomes" id="UP001150238">
    <property type="component" value="Unassembled WGS sequence"/>
</dbReference>
<evidence type="ECO:0000256" key="1">
    <source>
        <dbReference type="SAM" id="Phobius"/>
    </source>
</evidence>
<reference evidence="2" key="1">
    <citation type="submission" date="2022-08" db="EMBL/GenBank/DDBJ databases">
        <authorList>
            <consortium name="DOE Joint Genome Institute"/>
            <person name="Min B."/>
            <person name="Riley R."/>
            <person name="Sierra-Patev S."/>
            <person name="Naranjo-Ortiz M."/>
            <person name="Looney B."/>
            <person name="Konkel Z."/>
            <person name="Slot J.C."/>
            <person name="Sakamoto Y."/>
            <person name="Steenwyk J.L."/>
            <person name="Rokas A."/>
            <person name="Carro J."/>
            <person name="Camarero S."/>
            <person name="Ferreira P."/>
            <person name="Molpeceres G."/>
            <person name="Ruiz-Duenas F.J."/>
            <person name="Serrano A."/>
            <person name="Henrissat B."/>
            <person name="Drula E."/>
            <person name="Hughes K.W."/>
            <person name="Mata J.L."/>
            <person name="Ishikawa N.K."/>
            <person name="Vargas-Isla R."/>
            <person name="Ushijima S."/>
            <person name="Smith C.A."/>
            <person name="Ahrendt S."/>
            <person name="Andreopoulos W."/>
            <person name="He G."/>
            <person name="Labutti K."/>
            <person name="Lipzen A."/>
            <person name="Ng V."/>
            <person name="Sandor L."/>
            <person name="Barry K."/>
            <person name="Martinez A.T."/>
            <person name="Xiao Y."/>
            <person name="Gibbons J.G."/>
            <person name="Terashima K."/>
            <person name="Hibbett D.S."/>
            <person name="Grigoriev I.V."/>
        </authorList>
    </citation>
    <scope>NUCLEOTIDE SEQUENCE</scope>
    <source>
        <strain evidence="2">Sp2 HRB7682 ss15</strain>
    </source>
</reference>